<feature type="domain" description="Polyketide synthase dimerisation element" evidence="4">
    <location>
        <begin position="5"/>
        <end position="25"/>
    </location>
</feature>
<dbReference type="Gene3D" id="3.40.50.720">
    <property type="entry name" value="NAD(P)-binding Rossmann-like Domain"/>
    <property type="match status" value="1"/>
</dbReference>
<dbReference type="CDD" id="cd08952">
    <property type="entry name" value="KR_1_SDR_x"/>
    <property type="match status" value="1"/>
</dbReference>
<dbReference type="GO" id="GO:0004312">
    <property type="term" value="F:fatty acid synthase activity"/>
    <property type="evidence" value="ECO:0007669"/>
    <property type="project" value="TreeGrafter"/>
</dbReference>
<protein>
    <submittedName>
        <fullName evidence="5">SDR family NAD(P)-dependent oxidoreductase</fullName>
    </submittedName>
</protein>
<feature type="domain" description="Ketoreductase (KR)" evidence="3">
    <location>
        <begin position="250"/>
        <end position="340"/>
    </location>
</feature>
<evidence type="ECO:0000256" key="1">
    <source>
        <dbReference type="ARBA" id="ARBA00022679"/>
    </source>
</evidence>
<evidence type="ECO:0000259" key="4">
    <source>
        <dbReference type="Pfam" id="PF18369"/>
    </source>
</evidence>
<proteinExistence type="predicted"/>
<evidence type="ECO:0000259" key="3">
    <source>
        <dbReference type="Pfam" id="PF08659"/>
    </source>
</evidence>
<keyword evidence="6" id="KW-1185">Reference proteome</keyword>
<evidence type="ECO:0000256" key="2">
    <source>
        <dbReference type="ARBA" id="ARBA00023268"/>
    </source>
</evidence>
<dbReference type="GO" id="GO:0006633">
    <property type="term" value="P:fatty acid biosynthetic process"/>
    <property type="evidence" value="ECO:0007669"/>
    <property type="project" value="TreeGrafter"/>
</dbReference>
<evidence type="ECO:0000313" key="5">
    <source>
        <dbReference type="EMBL" id="TGA83217.1"/>
    </source>
</evidence>
<dbReference type="Pfam" id="PF18369">
    <property type="entry name" value="PKS_DE"/>
    <property type="match status" value="1"/>
</dbReference>
<dbReference type="EMBL" id="SRID01000731">
    <property type="protein sequence ID" value="TGA83217.1"/>
    <property type="molecule type" value="Genomic_DNA"/>
</dbReference>
<keyword evidence="2" id="KW-0511">Multifunctional enzyme</keyword>
<dbReference type="Gene3D" id="3.40.50.11460">
    <property type="match status" value="1"/>
</dbReference>
<dbReference type="InterPro" id="IPR050091">
    <property type="entry name" value="PKS_NRPS_Biosynth_Enz"/>
</dbReference>
<keyword evidence="1" id="KW-0808">Transferase</keyword>
<comment type="caution">
    <text evidence="5">The sequence shown here is derived from an EMBL/GenBank/DDBJ whole genome shotgun (WGS) entry which is preliminary data.</text>
</comment>
<dbReference type="Pfam" id="PF08659">
    <property type="entry name" value="KR"/>
    <property type="match status" value="1"/>
</dbReference>
<sequence>AAEAGESLAAVLPVLSAWRRQSRERSRVEGWRYRTTWSPVAESGTPAVLSGPWLLVVPERAADTAWLGECARQLAERVPGLVTMEVGEAGRETVAERLRKAMSEAGAPFGGVLSLLALAEGRDPRHASVPAGVSSTLGLIQALGDMDVEAPLWGATRGAVSVGGSESPRSAEQAQLWGLGGVAAAELADRWGGLLDLPETLDARTMDRLVAVLGGGTGEDRIAIRPSGLFARRVVRAGVRAGAPVWRPSGSVLVTGGTGALGGHVARWLAGAGAEHLVLVSRRGPAAEGAEELRAELSELGARVTVAACDVGDREALAGVLARIPAEFPLTGVVHTAGVL</sequence>
<evidence type="ECO:0000313" key="6">
    <source>
        <dbReference type="Proteomes" id="UP000297948"/>
    </source>
</evidence>
<feature type="non-terminal residue" evidence="5">
    <location>
        <position position="340"/>
    </location>
</feature>
<dbReference type="InterPro" id="IPR041618">
    <property type="entry name" value="PKS_DE"/>
</dbReference>
<accession>A0A4Z0FPK1</accession>
<organism evidence="5 6">
    <name type="scientific">Streptomyces palmae</name>
    <dbReference type="NCBI Taxonomy" id="1701085"/>
    <lineage>
        <taxon>Bacteria</taxon>
        <taxon>Bacillati</taxon>
        <taxon>Actinomycetota</taxon>
        <taxon>Actinomycetes</taxon>
        <taxon>Kitasatosporales</taxon>
        <taxon>Streptomycetaceae</taxon>
        <taxon>Streptomyces</taxon>
    </lineage>
</organism>
<dbReference type="SUPFAM" id="SSF51735">
    <property type="entry name" value="NAD(P)-binding Rossmann-fold domains"/>
    <property type="match status" value="2"/>
</dbReference>
<dbReference type="PANTHER" id="PTHR43775">
    <property type="entry name" value="FATTY ACID SYNTHASE"/>
    <property type="match status" value="1"/>
</dbReference>
<dbReference type="OrthoDB" id="9778690at2"/>
<dbReference type="InterPro" id="IPR013968">
    <property type="entry name" value="PKS_KR"/>
</dbReference>
<name>A0A4Z0FPK1_9ACTN</name>
<dbReference type="Proteomes" id="UP000297948">
    <property type="component" value="Unassembled WGS sequence"/>
</dbReference>
<dbReference type="InterPro" id="IPR036291">
    <property type="entry name" value="NAD(P)-bd_dom_sf"/>
</dbReference>
<gene>
    <name evidence="5" type="ORF">E4099_32370</name>
</gene>
<dbReference type="AlphaFoldDB" id="A0A4Z0FPK1"/>
<dbReference type="RefSeq" id="WP_135342641.1">
    <property type="nucleotide sequence ID" value="NZ_SRID01000731.1"/>
</dbReference>
<feature type="non-terminal residue" evidence="5">
    <location>
        <position position="1"/>
    </location>
</feature>
<dbReference type="PANTHER" id="PTHR43775:SF51">
    <property type="entry name" value="INACTIVE PHENOLPHTHIOCEROL SYNTHESIS POLYKETIDE SYNTHASE TYPE I PKS1-RELATED"/>
    <property type="match status" value="1"/>
</dbReference>
<dbReference type="Gene3D" id="6.10.140.1830">
    <property type="match status" value="1"/>
</dbReference>
<reference evidence="5 6" key="1">
    <citation type="submission" date="2019-03" db="EMBL/GenBank/DDBJ databases">
        <authorList>
            <person name="Gonzalez-Pimentel J.L."/>
        </authorList>
    </citation>
    <scope>NUCLEOTIDE SEQUENCE [LARGE SCALE GENOMIC DNA]</scope>
    <source>
        <strain evidence="5 6">JCM 31289</strain>
    </source>
</reference>